<keyword evidence="1" id="KW-0863">Zinc-finger</keyword>
<name>A0A0C2MCC8_THEKT</name>
<proteinExistence type="predicted"/>
<organism evidence="5 6">
    <name type="scientific">Thelohanellus kitauei</name>
    <name type="common">Myxosporean</name>
    <dbReference type="NCBI Taxonomy" id="669202"/>
    <lineage>
        <taxon>Eukaryota</taxon>
        <taxon>Metazoa</taxon>
        <taxon>Cnidaria</taxon>
        <taxon>Myxozoa</taxon>
        <taxon>Myxosporea</taxon>
        <taxon>Bivalvulida</taxon>
        <taxon>Platysporina</taxon>
        <taxon>Myxobolidae</taxon>
        <taxon>Thelohanellus</taxon>
    </lineage>
</organism>
<dbReference type="InterPro" id="IPR036236">
    <property type="entry name" value="Znf_C2H2_sf"/>
</dbReference>
<dbReference type="SUPFAM" id="SSF46565">
    <property type="entry name" value="Chaperone J-domain"/>
    <property type="match status" value="1"/>
</dbReference>
<dbReference type="OrthoDB" id="10250354at2759"/>
<dbReference type="InterPro" id="IPR013087">
    <property type="entry name" value="Znf_C2H2_type"/>
</dbReference>
<dbReference type="OMA" id="ACKKQFK"/>
<dbReference type="PRINTS" id="PR00625">
    <property type="entry name" value="JDOMAIN"/>
</dbReference>
<keyword evidence="1" id="KW-0479">Metal-binding</keyword>
<dbReference type="InterPro" id="IPR018253">
    <property type="entry name" value="DnaJ_domain_CS"/>
</dbReference>
<dbReference type="Gene3D" id="1.10.287.110">
    <property type="entry name" value="DnaJ domain"/>
    <property type="match status" value="1"/>
</dbReference>
<dbReference type="Proteomes" id="UP000031668">
    <property type="component" value="Unassembled WGS sequence"/>
</dbReference>
<dbReference type="PANTHER" id="PTHR44029">
    <property type="entry name" value="DNAJ HOMOLOG SUBFAMILY C MEMBER 21"/>
    <property type="match status" value="1"/>
</dbReference>
<feature type="domain" description="C2H2-type" evidence="4">
    <location>
        <begin position="298"/>
        <end position="323"/>
    </location>
</feature>
<evidence type="ECO:0000313" key="5">
    <source>
        <dbReference type="EMBL" id="KII64711.1"/>
    </source>
</evidence>
<dbReference type="InterPro" id="IPR001623">
    <property type="entry name" value="DnaJ_domain"/>
</dbReference>
<evidence type="ECO:0000313" key="6">
    <source>
        <dbReference type="Proteomes" id="UP000031668"/>
    </source>
</evidence>
<dbReference type="PROSITE" id="PS50157">
    <property type="entry name" value="ZINC_FINGER_C2H2_2"/>
    <property type="match status" value="2"/>
</dbReference>
<feature type="domain" description="J" evidence="3">
    <location>
        <begin position="6"/>
        <end position="72"/>
    </location>
</feature>
<feature type="domain" description="C2H2-type" evidence="4">
    <location>
        <begin position="388"/>
        <end position="417"/>
    </location>
</feature>
<dbReference type="Pfam" id="PF12874">
    <property type="entry name" value="zf-met"/>
    <property type="match status" value="1"/>
</dbReference>
<feature type="region of interest" description="Disordered" evidence="2">
    <location>
        <begin position="355"/>
        <end position="380"/>
    </location>
</feature>
<feature type="compositionally biased region" description="Basic and acidic residues" evidence="2">
    <location>
        <begin position="366"/>
        <end position="380"/>
    </location>
</feature>
<reference evidence="5 6" key="1">
    <citation type="journal article" date="2014" name="Genome Biol. Evol.">
        <title>The genome of the myxosporean Thelohanellus kitauei shows adaptations to nutrient acquisition within its fish host.</title>
        <authorList>
            <person name="Yang Y."/>
            <person name="Xiong J."/>
            <person name="Zhou Z."/>
            <person name="Huo F."/>
            <person name="Miao W."/>
            <person name="Ran C."/>
            <person name="Liu Y."/>
            <person name="Zhang J."/>
            <person name="Feng J."/>
            <person name="Wang M."/>
            <person name="Wang M."/>
            <person name="Wang L."/>
            <person name="Yao B."/>
        </authorList>
    </citation>
    <scope>NUCLEOTIDE SEQUENCE [LARGE SCALE GENOMIC DNA]</scope>
    <source>
        <strain evidence="5">Wuqing</strain>
    </source>
</reference>
<dbReference type="InterPro" id="IPR036869">
    <property type="entry name" value="J_dom_sf"/>
</dbReference>
<dbReference type="PROSITE" id="PS50076">
    <property type="entry name" value="DNAJ_2"/>
    <property type="match status" value="1"/>
</dbReference>
<sequence length="431" mass="50772">MNIEECHYKVLGVKETASADEIKQAFRKLAIQHHPDKNPGEEEISNTAFIRIRNAFEVLSDPKERSYYDRIRDSLLFSNQISSLVDPLKYKTVSVFSGFDDTNTGFYTVYRELFRTIFKEEMKFCKDEISTVPDFGYSHSDVNKIVVPFYGYWMNFHTAKSFSWCDHYDVKMAKNRYETRQIEKENRMYREAARKAYNKDINSLVKFMKRNDPRVPKTQIQRPFIYQKAEKVEKLETKPEDVPYFNWEQHYENYHDGINEVENLIEKEFCDNIESLNINELKELEFKHKVASVDGETISCLLCDTTFNSYKNFKKHIKSRTHTEVFQCFLRNYNQNEETVDPVEPPEQNEEIITSVSKKGKKAKGKKPENAHDKMSDEKMLNPDIDPLKCKICLTDFPSRNKLFDHIKASGHAALKEQVKLNGKSRKSRKN</sequence>
<dbReference type="GO" id="GO:0005737">
    <property type="term" value="C:cytoplasm"/>
    <property type="evidence" value="ECO:0007669"/>
    <property type="project" value="TreeGrafter"/>
</dbReference>
<dbReference type="PROSITE" id="PS00028">
    <property type="entry name" value="ZINC_FINGER_C2H2_1"/>
    <property type="match status" value="2"/>
</dbReference>
<dbReference type="SUPFAM" id="SSF57667">
    <property type="entry name" value="beta-beta-alpha zinc fingers"/>
    <property type="match status" value="1"/>
</dbReference>
<protein>
    <submittedName>
        <fullName evidence="5">DnaJ subfamily C member 21</fullName>
    </submittedName>
</protein>
<gene>
    <name evidence="5" type="ORF">RF11_05501</name>
</gene>
<keyword evidence="1" id="KW-0862">Zinc</keyword>
<keyword evidence="6" id="KW-1185">Reference proteome</keyword>
<dbReference type="EMBL" id="JWZT01004123">
    <property type="protein sequence ID" value="KII64711.1"/>
    <property type="molecule type" value="Genomic_DNA"/>
</dbReference>
<dbReference type="SMART" id="SM00355">
    <property type="entry name" value="ZnF_C2H2"/>
    <property type="match status" value="2"/>
</dbReference>
<dbReference type="SMART" id="SM00271">
    <property type="entry name" value="DnaJ"/>
    <property type="match status" value="1"/>
</dbReference>
<dbReference type="InterPro" id="IPR054076">
    <property type="entry name" value="ZUO1-like_ZHD"/>
</dbReference>
<dbReference type="PANTHER" id="PTHR44029:SF1">
    <property type="entry name" value="DNAJ HOMOLOG SUBFAMILY C MEMBER 21"/>
    <property type="match status" value="1"/>
</dbReference>
<dbReference type="InterPro" id="IPR051964">
    <property type="entry name" value="Chaperone_stress_response"/>
</dbReference>
<dbReference type="AlphaFoldDB" id="A0A0C2MCC8"/>
<comment type="caution">
    <text evidence="5">The sequence shown here is derived from an EMBL/GenBank/DDBJ whole genome shotgun (WGS) entry which is preliminary data.</text>
</comment>
<evidence type="ECO:0000259" key="4">
    <source>
        <dbReference type="PROSITE" id="PS50157"/>
    </source>
</evidence>
<dbReference type="Pfam" id="PF00226">
    <property type="entry name" value="DnaJ"/>
    <property type="match status" value="1"/>
</dbReference>
<evidence type="ECO:0000256" key="2">
    <source>
        <dbReference type="SAM" id="MobiDB-lite"/>
    </source>
</evidence>
<evidence type="ECO:0000256" key="1">
    <source>
        <dbReference type="PROSITE-ProRule" id="PRU00042"/>
    </source>
</evidence>
<dbReference type="CDD" id="cd06257">
    <property type="entry name" value="DnaJ"/>
    <property type="match status" value="1"/>
</dbReference>
<dbReference type="Pfam" id="PF21884">
    <property type="entry name" value="ZUO1-like_ZHD"/>
    <property type="match status" value="1"/>
</dbReference>
<accession>A0A0C2MCC8</accession>
<dbReference type="GO" id="GO:0008270">
    <property type="term" value="F:zinc ion binding"/>
    <property type="evidence" value="ECO:0007669"/>
    <property type="project" value="UniProtKB-KW"/>
</dbReference>
<dbReference type="PROSITE" id="PS00636">
    <property type="entry name" value="DNAJ_1"/>
    <property type="match status" value="1"/>
</dbReference>
<evidence type="ECO:0000259" key="3">
    <source>
        <dbReference type="PROSITE" id="PS50076"/>
    </source>
</evidence>